<keyword evidence="7" id="KW-0406">Ion transport</keyword>
<evidence type="ECO:0000256" key="1">
    <source>
        <dbReference type="ARBA" id="ARBA00004651"/>
    </source>
</evidence>
<name>A0ABS7V641_9GAMM</name>
<protein>
    <recommendedName>
        <fullName evidence="7">Small-conductance mechanosensitive channel</fullName>
    </recommendedName>
</protein>
<feature type="transmembrane region" description="Helical" evidence="7">
    <location>
        <begin position="199"/>
        <end position="224"/>
    </location>
</feature>
<feature type="transmembrane region" description="Helical" evidence="7">
    <location>
        <begin position="140"/>
        <end position="162"/>
    </location>
</feature>
<dbReference type="Proteomes" id="UP000774958">
    <property type="component" value="Unassembled WGS sequence"/>
</dbReference>
<evidence type="ECO:0000313" key="12">
    <source>
        <dbReference type="Proteomes" id="UP000774958"/>
    </source>
</evidence>
<feature type="domain" description="Mechanosensitive ion channel MscS C-terminal" evidence="10">
    <location>
        <begin position="420"/>
        <end position="501"/>
    </location>
</feature>
<dbReference type="InterPro" id="IPR006685">
    <property type="entry name" value="MscS_channel_2nd"/>
</dbReference>
<dbReference type="Gene3D" id="2.30.30.60">
    <property type="match status" value="1"/>
</dbReference>
<comment type="subcellular location">
    <subcellularLocation>
        <location evidence="7">Cell inner membrane</location>
        <topology evidence="7">Multi-pass membrane protein</topology>
    </subcellularLocation>
    <subcellularLocation>
        <location evidence="1">Cell membrane</location>
        <topology evidence="1">Multi-pass membrane protein</topology>
    </subcellularLocation>
</comment>
<keyword evidence="7" id="KW-0997">Cell inner membrane</keyword>
<keyword evidence="6 7" id="KW-0472">Membrane</keyword>
<comment type="caution">
    <text evidence="7">Lacks conserved residue(s) required for the propagation of feature annotation.</text>
</comment>
<keyword evidence="7" id="KW-0407">Ion channel</keyword>
<dbReference type="SUPFAM" id="SSF82689">
    <property type="entry name" value="Mechanosensitive channel protein MscS (YggB), C-terminal domain"/>
    <property type="match status" value="1"/>
</dbReference>
<keyword evidence="4 7" id="KW-0812">Transmembrane</keyword>
<comment type="similarity">
    <text evidence="2 7">Belongs to the MscS (TC 1.A.23) family.</text>
</comment>
<dbReference type="InterPro" id="IPR045275">
    <property type="entry name" value="MscS_archaea/bacteria_type"/>
</dbReference>
<feature type="chain" id="PRO_5047054760" description="Small-conductance mechanosensitive channel" evidence="8">
    <location>
        <begin position="19"/>
        <end position="533"/>
    </location>
</feature>
<dbReference type="InterPro" id="IPR023408">
    <property type="entry name" value="MscS_beta-dom_sf"/>
</dbReference>
<feature type="transmembrane region" description="Helical" evidence="7">
    <location>
        <begin position="300"/>
        <end position="317"/>
    </location>
</feature>
<proteinExistence type="inferred from homology"/>
<evidence type="ECO:0000259" key="10">
    <source>
        <dbReference type="Pfam" id="PF21082"/>
    </source>
</evidence>
<evidence type="ECO:0000313" key="11">
    <source>
        <dbReference type="EMBL" id="MBZ6064839.1"/>
    </source>
</evidence>
<dbReference type="RefSeq" id="WP_136612677.1">
    <property type="nucleotide sequence ID" value="NZ_CP039611.1"/>
</dbReference>
<evidence type="ECO:0000256" key="4">
    <source>
        <dbReference type="ARBA" id="ARBA00022692"/>
    </source>
</evidence>
<comment type="caution">
    <text evidence="11">The sequence shown here is derived from an EMBL/GenBank/DDBJ whole genome shotgun (WGS) entry which is preliminary data.</text>
</comment>
<evidence type="ECO:0000256" key="5">
    <source>
        <dbReference type="ARBA" id="ARBA00022989"/>
    </source>
</evidence>
<dbReference type="InterPro" id="IPR049278">
    <property type="entry name" value="MS_channel_C"/>
</dbReference>
<keyword evidence="7" id="KW-0813">Transport</keyword>
<dbReference type="InterPro" id="IPR010920">
    <property type="entry name" value="LSM_dom_sf"/>
</dbReference>
<gene>
    <name evidence="11" type="ORF">LA374_01205</name>
</gene>
<dbReference type="Pfam" id="PF21082">
    <property type="entry name" value="MS_channel_3rd"/>
    <property type="match status" value="1"/>
</dbReference>
<accession>A0ABS7V641</accession>
<dbReference type="Gene3D" id="3.30.70.100">
    <property type="match status" value="1"/>
</dbReference>
<feature type="transmembrane region" description="Helical" evidence="7">
    <location>
        <begin position="329"/>
        <end position="356"/>
    </location>
</feature>
<dbReference type="SUPFAM" id="SSF50182">
    <property type="entry name" value="Sm-like ribonucleoproteins"/>
    <property type="match status" value="1"/>
</dbReference>
<keyword evidence="3" id="KW-1003">Cell membrane</keyword>
<organism evidence="11 12">
    <name type="scientific">Aeromonas schubertii</name>
    <dbReference type="NCBI Taxonomy" id="652"/>
    <lineage>
        <taxon>Bacteria</taxon>
        <taxon>Pseudomonadati</taxon>
        <taxon>Pseudomonadota</taxon>
        <taxon>Gammaproteobacteria</taxon>
        <taxon>Aeromonadales</taxon>
        <taxon>Aeromonadaceae</taxon>
        <taxon>Aeromonas</taxon>
    </lineage>
</organism>
<dbReference type="PANTHER" id="PTHR30221:SF18">
    <property type="entry name" value="SLL0590 PROTEIN"/>
    <property type="match status" value="1"/>
</dbReference>
<feature type="transmembrane region" description="Helical" evidence="7">
    <location>
        <begin position="244"/>
        <end position="269"/>
    </location>
</feature>
<evidence type="ECO:0000256" key="3">
    <source>
        <dbReference type="ARBA" id="ARBA00022475"/>
    </source>
</evidence>
<dbReference type="Pfam" id="PF00924">
    <property type="entry name" value="MS_channel_2nd"/>
    <property type="match status" value="1"/>
</dbReference>
<keyword evidence="12" id="KW-1185">Reference proteome</keyword>
<comment type="function">
    <text evidence="7">Mechanosensitive channel that participates in the regulation of osmotic pressure changes within the cell, opening in response to stretch forces in the membrane lipid bilayer, without the need for other proteins. Contributes to normal resistance to hypoosmotic shock. Forms an ion channel of 1.0 nanosiemens conductance with a slight preference for anions.</text>
</comment>
<evidence type="ECO:0000259" key="9">
    <source>
        <dbReference type="Pfam" id="PF00924"/>
    </source>
</evidence>
<evidence type="ECO:0000256" key="2">
    <source>
        <dbReference type="ARBA" id="ARBA00008017"/>
    </source>
</evidence>
<keyword evidence="8" id="KW-0732">Signal</keyword>
<feature type="domain" description="Mechanosensitive ion channel MscS" evidence="9">
    <location>
        <begin position="348"/>
        <end position="409"/>
    </location>
</feature>
<keyword evidence="5 7" id="KW-1133">Transmembrane helix</keyword>
<evidence type="ECO:0000256" key="7">
    <source>
        <dbReference type="RuleBase" id="RU369025"/>
    </source>
</evidence>
<comment type="subunit">
    <text evidence="7">Homoheptamer.</text>
</comment>
<evidence type="ECO:0000256" key="6">
    <source>
        <dbReference type="ARBA" id="ARBA00023136"/>
    </source>
</evidence>
<sequence>MRLMVGLWLLLVSSLLGAAEPRGEMTGQERERTLILLNEPVVMFQASLGSLTPEARVRRAKGRIATLEESDLQVPVEVESLQRFGQSVRFITLNGKRLVMLVEKDLDESDELTLDQAADRVRERLEKMRLQFIELRSPAYLAKAAALALGSALLLGAFLLVLHRGYRRTRQWLGNRLLMKRSWLPESWRPLIGPIELRLLGAMALVVVVIALYLWLTYVLGLFPHTRVWSQQLGQSLLALCARLLEGGLAALPGLATVLIIVVVTRFFIRLLGLLFDRVQRGQVQIQGLHAETVGATRRLMNAVIWLFALTVAYPYLPGADSDAFKGVSVFFGLMVTLGSAGVMNHAMSGLVLIYSRALRKGDWVRIGEVEGQVSELNALSTKIVTREEHEVTLPNAVVVGGRITNLSRLAAGRGLPLLTRVTIGYDTPWRQVQAMLELAARRTPGLNGDETPLVRQLGLLDWYVEYELQVWVNEGEKPALIRSRLHGAIQDVFNEFGVQIMSPNFVAQPPQNLVVPKAQWYAAPAPAEDNKR</sequence>
<dbReference type="EMBL" id="JAIRBT010000001">
    <property type="protein sequence ID" value="MBZ6064839.1"/>
    <property type="molecule type" value="Genomic_DNA"/>
</dbReference>
<evidence type="ECO:0000256" key="8">
    <source>
        <dbReference type="SAM" id="SignalP"/>
    </source>
</evidence>
<feature type="signal peptide" evidence="8">
    <location>
        <begin position="1"/>
        <end position="18"/>
    </location>
</feature>
<reference evidence="11 12" key="1">
    <citation type="submission" date="2021-09" db="EMBL/GenBank/DDBJ databases">
        <title>Aeromonas schubertii isolated from Asian sea bass.</title>
        <authorList>
            <person name="Pinpimai K."/>
        </authorList>
    </citation>
    <scope>NUCLEOTIDE SEQUENCE [LARGE SCALE GENOMIC DNA]</scope>
    <source>
        <strain evidence="11 12">CHULA2021a</strain>
    </source>
</reference>
<dbReference type="InterPro" id="IPR011066">
    <property type="entry name" value="MscS_channel_C_sf"/>
</dbReference>
<dbReference type="PANTHER" id="PTHR30221">
    <property type="entry name" value="SMALL-CONDUCTANCE MECHANOSENSITIVE CHANNEL"/>
    <property type="match status" value="1"/>
</dbReference>